<organism evidence="1 2">
    <name type="scientific">Puccinia graminis f. sp. tritici</name>
    <dbReference type="NCBI Taxonomy" id="56615"/>
    <lineage>
        <taxon>Eukaryota</taxon>
        <taxon>Fungi</taxon>
        <taxon>Dikarya</taxon>
        <taxon>Basidiomycota</taxon>
        <taxon>Pucciniomycotina</taxon>
        <taxon>Pucciniomycetes</taxon>
        <taxon>Pucciniales</taxon>
        <taxon>Pucciniaceae</taxon>
        <taxon>Puccinia</taxon>
    </lineage>
</organism>
<dbReference type="EMBL" id="VSWC01000001">
    <property type="protein sequence ID" value="KAA1120224.1"/>
    <property type="molecule type" value="Genomic_DNA"/>
</dbReference>
<evidence type="ECO:0000313" key="2">
    <source>
        <dbReference type="Proteomes" id="UP000324748"/>
    </source>
</evidence>
<sequence length="58" mass="6269">MTNCSGCLAGGSFLLLQRWKLNFGRRSEAALDSCPNVNLQAGFKVPLRAETGNRATAR</sequence>
<evidence type="ECO:0000313" key="1">
    <source>
        <dbReference type="EMBL" id="KAA1120224.1"/>
    </source>
</evidence>
<keyword evidence="2" id="KW-1185">Reference proteome</keyword>
<reference evidence="1 2" key="1">
    <citation type="submission" date="2019-05" db="EMBL/GenBank/DDBJ databases">
        <title>Emergence of the Ug99 lineage of the wheat stem rust pathogen through somatic hybridization.</title>
        <authorList>
            <person name="Li F."/>
            <person name="Upadhyaya N.M."/>
            <person name="Sperschneider J."/>
            <person name="Matny O."/>
            <person name="Nguyen-Phuc H."/>
            <person name="Mago R."/>
            <person name="Raley C."/>
            <person name="Miller M.E."/>
            <person name="Silverstein K.A.T."/>
            <person name="Henningsen E."/>
            <person name="Hirsch C.D."/>
            <person name="Visser B."/>
            <person name="Pretorius Z.A."/>
            <person name="Steffenson B.J."/>
            <person name="Schwessinger B."/>
            <person name="Dodds P.N."/>
            <person name="Figueroa M."/>
        </authorList>
    </citation>
    <scope>NUCLEOTIDE SEQUENCE [LARGE SCALE GENOMIC DNA]</scope>
    <source>
        <strain evidence="1">21-0</strain>
    </source>
</reference>
<protein>
    <submittedName>
        <fullName evidence="1">Uncharacterized protein</fullName>
    </submittedName>
</protein>
<name>A0A5B0R5P9_PUCGR</name>
<proteinExistence type="predicted"/>
<accession>A0A5B0R5P9</accession>
<dbReference type="Proteomes" id="UP000324748">
    <property type="component" value="Unassembled WGS sequence"/>
</dbReference>
<gene>
    <name evidence="1" type="ORF">PGT21_037283</name>
</gene>
<dbReference type="AlphaFoldDB" id="A0A5B0R5P9"/>
<comment type="caution">
    <text evidence="1">The sequence shown here is derived from an EMBL/GenBank/DDBJ whole genome shotgun (WGS) entry which is preliminary data.</text>
</comment>